<comment type="caution">
    <text evidence="1">The sequence shown here is derived from an EMBL/GenBank/DDBJ whole genome shotgun (WGS) entry which is preliminary data.</text>
</comment>
<dbReference type="Gene3D" id="3.40.50.2000">
    <property type="entry name" value="Glycogen Phosphorylase B"/>
    <property type="match status" value="1"/>
</dbReference>
<dbReference type="Proteomes" id="UP001165561">
    <property type="component" value="Unassembled WGS sequence"/>
</dbReference>
<protein>
    <submittedName>
        <fullName evidence="1">DUF1972 domain-containing protein</fullName>
    </submittedName>
</protein>
<evidence type="ECO:0000313" key="1">
    <source>
        <dbReference type="EMBL" id="MDD9205177.1"/>
    </source>
</evidence>
<accession>A0ABT5TSZ4</accession>
<feature type="non-terminal residue" evidence="1">
    <location>
        <position position="67"/>
    </location>
</feature>
<sequence>MARAPGSVRIAMVGTRGVPACYGGFETCVEEIGGRLVERGHDLVVYCRTTGGPAPHTFKGMRLIHLP</sequence>
<evidence type="ECO:0000313" key="2">
    <source>
        <dbReference type="Proteomes" id="UP001165561"/>
    </source>
</evidence>
<gene>
    <name evidence="1" type="ORF">PU560_01700</name>
</gene>
<dbReference type="EMBL" id="JARACI010000320">
    <property type="protein sequence ID" value="MDD9205177.1"/>
    <property type="molecule type" value="Genomic_DNA"/>
</dbReference>
<dbReference type="SUPFAM" id="SSF53756">
    <property type="entry name" value="UDP-Glycosyltransferase/glycogen phosphorylase"/>
    <property type="match status" value="1"/>
</dbReference>
<proteinExistence type="predicted"/>
<reference evidence="1" key="1">
    <citation type="submission" date="2023-02" db="EMBL/GenBank/DDBJ databases">
        <title>Georgenia sp.10Sc9-8, isolated from a soil sample collected from the Taklamakan desert.</title>
        <authorList>
            <person name="Liu S."/>
        </authorList>
    </citation>
    <scope>NUCLEOTIDE SEQUENCE</scope>
    <source>
        <strain evidence="1">10Sc9-8</strain>
    </source>
</reference>
<name>A0ABT5TSZ4_9MICO</name>
<organism evidence="1 2">
    <name type="scientific">Georgenia halotolerans</name>
    <dbReference type="NCBI Taxonomy" id="3028317"/>
    <lineage>
        <taxon>Bacteria</taxon>
        <taxon>Bacillati</taxon>
        <taxon>Actinomycetota</taxon>
        <taxon>Actinomycetes</taxon>
        <taxon>Micrococcales</taxon>
        <taxon>Bogoriellaceae</taxon>
        <taxon>Georgenia</taxon>
    </lineage>
</organism>
<keyword evidence="2" id="KW-1185">Reference proteome</keyword>